<gene>
    <name evidence="9" type="ORF">K340107D12_53090</name>
</gene>
<keyword evidence="2 7" id="KW-0813">Transport</keyword>
<dbReference type="EMBL" id="BAABZQ010000001">
    <property type="protein sequence ID" value="GAA6502493.1"/>
    <property type="molecule type" value="Genomic_DNA"/>
</dbReference>
<evidence type="ECO:0000313" key="9">
    <source>
        <dbReference type="EMBL" id="GAA6502493.1"/>
    </source>
</evidence>
<name>A0ABQ0C125_9FIRM</name>
<feature type="transmembrane region" description="Helical" evidence="7">
    <location>
        <begin position="12"/>
        <end position="33"/>
    </location>
</feature>
<keyword evidence="3" id="KW-1003">Cell membrane</keyword>
<evidence type="ECO:0000256" key="1">
    <source>
        <dbReference type="ARBA" id="ARBA00004651"/>
    </source>
</evidence>
<evidence type="ECO:0000256" key="5">
    <source>
        <dbReference type="ARBA" id="ARBA00022989"/>
    </source>
</evidence>
<comment type="caution">
    <text evidence="9">The sequence shown here is derived from an EMBL/GenBank/DDBJ whole genome shotgun (WGS) entry which is preliminary data.</text>
</comment>
<keyword evidence="10" id="KW-1185">Reference proteome</keyword>
<dbReference type="CDD" id="cd06261">
    <property type="entry name" value="TM_PBP2"/>
    <property type="match status" value="1"/>
</dbReference>
<feature type="transmembrane region" description="Helical" evidence="7">
    <location>
        <begin position="77"/>
        <end position="98"/>
    </location>
</feature>
<sequence>MSGKNKKFLIKLVVTVIILLLAIVFVFPFLWMISTSFKMEMNVFDFPFKVIPEVWNFENYKKVFASSQFFTFYKNSIFIAVCSVFGNICISSAAAYAFARLEFKGSKGMFALLMVTLMIPLQVLLLPKFIMFQKIGLYDSYLALILPAMFSPFAIFFLRQTYMSVPKELSEAGLIDGAGQWRIYLQLIMPLAKGPMVTVGILAFIDSWNDYMQPSILLRSVEKFTIPIGLEWFSTSNGSNYALIMAATVISLVPILLIFIFTQRFYIESIAAVGIKG</sequence>
<feature type="transmembrane region" description="Helical" evidence="7">
    <location>
        <begin position="241"/>
        <end position="261"/>
    </location>
</feature>
<dbReference type="Proteomes" id="UP001600941">
    <property type="component" value="Unassembled WGS sequence"/>
</dbReference>
<reference evidence="9 10" key="1">
    <citation type="submission" date="2024-04" db="EMBL/GenBank/DDBJ databases">
        <title>Defined microbial consortia suppress multidrug-resistant proinflammatory Enterobacteriaceae via ecological control.</title>
        <authorList>
            <person name="Furuichi M."/>
            <person name="Kawaguchi T."/>
            <person name="Pust M."/>
            <person name="Yasuma K."/>
            <person name="Plichta D."/>
            <person name="Hasegawa N."/>
            <person name="Ohya T."/>
            <person name="Bhattarai S."/>
            <person name="Sasajima S."/>
            <person name="Aoto Y."/>
            <person name="Tuganbaev T."/>
            <person name="Yaginuma M."/>
            <person name="Ueda M."/>
            <person name="Okahashi N."/>
            <person name="Amafuji K."/>
            <person name="Kiridooshi Y."/>
            <person name="Sugita K."/>
            <person name="Strazar M."/>
            <person name="Skelly A."/>
            <person name="Suda W."/>
            <person name="Hattori M."/>
            <person name="Nakamoto N."/>
            <person name="Caballero S."/>
            <person name="Norman J."/>
            <person name="Olle B."/>
            <person name="Tanoue T."/>
            <person name="Arita M."/>
            <person name="Bucci V."/>
            <person name="Atarashi K."/>
            <person name="Xavier R."/>
            <person name="Honda K."/>
        </authorList>
    </citation>
    <scope>NUCLEOTIDE SEQUENCE [LARGE SCALE GENOMIC DNA]</scope>
    <source>
        <strain evidence="10">k34-0107-D12</strain>
    </source>
</reference>
<evidence type="ECO:0000256" key="6">
    <source>
        <dbReference type="ARBA" id="ARBA00023136"/>
    </source>
</evidence>
<protein>
    <submittedName>
        <fullName evidence="9">Carbohydrate ABC transporter permease</fullName>
    </submittedName>
</protein>
<keyword evidence="4 7" id="KW-0812">Transmembrane</keyword>
<dbReference type="PANTHER" id="PTHR43744">
    <property type="entry name" value="ABC TRANSPORTER PERMEASE PROTEIN MG189-RELATED-RELATED"/>
    <property type="match status" value="1"/>
</dbReference>
<feature type="domain" description="ABC transmembrane type-1" evidence="8">
    <location>
        <begin position="73"/>
        <end position="262"/>
    </location>
</feature>
<dbReference type="RefSeq" id="WP_227211403.1">
    <property type="nucleotide sequence ID" value="NZ_BAABZQ010000001.1"/>
</dbReference>
<accession>A0ABQ0C125</accession>
<dbReference type="Pfam" id="PF00528">
    <property type="entry name" value="BPD_transp_1"/>
    <property type="match status" value="1"/>
</dbReference>
<dbReference type="SUPFAM" id="SSF161098">
    <property type="entry name" value="MetI-like"/>
    <property type="match status" value="1"/>
</dbReference>
<feature type="transmembrane region" description="Helical" evidence="7">
    <location>
        <begin position="110"/>
        <end position="130"/>
    </location>
</feature>
<dbReference type="PANTHER" id="PTHR43744:SF12">
    <property type="entry name" value="ABC TRANSPORTER PERMEASE PROTEIN MG189-RELATED"/>
    <property type="match status" value="1"/>
</dbReference>
<dbReference type="InterPro" id="IPR000515">
    <property type="entry name" value="MetI-like"/>
</dbReference>
<comment type="subcellular location">
    <subcellularLocation>
        <location evidence="1 7">Cell membrane</location>
        <topology evidence="1 7">Multi-pass membrane protein</topology>
    </subcellularLocation>
</comment>
<dbReference type="Gene3D" id="1.10.3720.10">
    <property type="entry name" value="MetI-like"/>
    <property type="match status" value="1"/>
</dbReference>
<evidence type="ECO:0000256" key="4">
    <source>
        <dbReference type="ARBA" id="ARBA00022692"/>
    </source>
</evidence>
<evidence type="ECO:0000259" key="8">
    <source>
        <dbReference type="PROSITE" id="PS50928"/>
    </source>
</evidence>
<feature type="transmembrane region" description="Helical" evidence="7">
    <location>
        <begin position="183"/>
        <end position="205"/>
    </location>
</feature>
<evidence type="ECO:0000256" key="2">
    <source>
        <dbReference type="ARBA" id="ARBA00022448"/>
    </source>
</evidence>
<proteinExistence type="inferred from homology"/>
<keyword evidence="6 7" id="KW-0472">Membrane</keyword>
<evidence type="ECO:0000313" key="10">
    <source>
        <dbReference type="Proteomes" id="UP001600941"/>
    </source>
</evidence>
<keyword evidence="5 7" id="KW-1133">Transmembrane helix</keyword>
<comment type="similarity">
    <text evidence="7">Belongs to the binding-protein-dependent transport system permease family.</text>
</comment>
<dbReference type="InterPro" id="IPR035906">
    <property type="entry name" value="MetI-like_sf"/>
</dbReference>
<evidence type="ECO:0000256" key="3">
    <source>
        <dbReference type="ARBA" id="ARBA00022475"/>
    </source>
</evidence>
<dbReference type="PROSITE" id="PS50928">
    <property type="entry name" value="ABC_TM1"/>
    <property type="match status" value="1"/>
</dbReference>
<evidence type="ECO:0000256" key="7">
    <source>
        <dbReference type="RuleBase" id="RU363032"/>
    </source>
</evidence>
<feature type="transmembrane region" description="Helical" evidence="7">
    <location>
        <begin position="142"/>
        <end position="162"/>
    </location>
</feature>
<organism evidence="9 10">
    <name type="scientific">Blautia parvula</name>
    <dbReference type="NCBI Taxonomy" id="2877527"/>
    <lineage>
        <taxon>Bacteria</taxon>
        <taxon>Bacillati</taxon>
        <taxon>Bacillota</taxon>
        <taxon>Clostridia</taxon>
        <taxon>Lachnospirales</taxon>
        <taxon>Lachnospiraceae</taxon>
        <taxon>Blautia</taxon>
    </lineage>
</organism>